<dbReference type="SUPFAM" id="SSF50978">
    <property type="entry name" value="WD40 repeat-like"/>
    <property type="match status" value="1"/>
</dbReference>
<reference evidence="4" key="1">
    <citation type="submission" date="2021-04" db="EMBL/GenBank/DDBJ databases">
        <title>Pseudonocardia sp. nov., isolated from sandy soil of mangrove forest.</title>
        <authorList>
            <person name="Zan Z."/>
            <person name="Huang R."/>
            <person name="Liu W."/>
        </authorList>
    </citation>
    <scope>NUCLEOTIDE SEQUENCE</scope>
    <source>
        <strain evidence="4">S2-4</strain>
    </source>
</reference>
<protein>
    <submittedName>
        <fullName evidence="4">TIR domain-containing protein</fullName>
    </submittedName>
</protein>
<evidence type="ECO:0000259" key="3">
    <source>
        <dbReference type="PROSITE" id="PS50104"/>
    </source>
</evidence>
<dbReference type="InterPro" id="IPR015943">
    <property type="entry name" value="WD40/YVTN_repeat-like_dom_sf"/>
</dbReference>
<dbReference type="InterPro" id="IPR036322">
    <property type="entry name" value="WD40_repeat_dom_sf"/>
</dbReference>
<evidence type="ECO:0000313" key="5">
    <source>
        <dbReference type="Proteomes" id="UP001165283"/>
    </source>
</evidence>
<evidence type="ECO:0000256" key="2">
    <source>
        <dbReference type="SAM" id="MobiDB-lite"/>
    </source>
</evidence>
<proteinExistence type="predicted"/>
<dbReference type="Gene3D" id="3.40.50.10140">
    <property type="entry name" value="Toll/interleukin-1 receptor homology (TIR) domain"/>
    <property type="match status" value="1"/>
</dbReference>
<feature type="domain" description="TIR" evidence="3">
    <location>
        <begin position="9"/>
        <end position="140"/>
    </location>
</feature>
<dbReference type="InterPro" id="IPR000157">
    <property type="entry name" value="TIR_dom"/>
</dbReference>
<comment type="caution">
    <text evidence="4">The sequence shown here is derived from an EMBL/GenBank/DDBJ whole genome shotgun (WGS) entry which is preliminary data.</text>
</comment>
<dbReference type="Gene3D" id="2.130.10.10">
    <property type="entry name" value="YVTN repeat-like/Quinoprotein amine dehydrogenase"/>
    <property type="match status" value="1"/>
</dbReference>
<evidence type="ECO:0000313" key="4">
    <source>
        <dbReference type="EMBL" id="MCO1655510.1"/>
    </source>
</evidence>
<evidence type="ECO:0000256" key="1">
    <source>
        <dbReference type="PROSITE-ProRule" id="PRU00221"/>
    </source>
</evidence>
<dbReference type="Proteomes" id="UP001165283">
    <property type="component" value="Unassembled WGS sequence"/>
</dbReference>
<keyword evidence="1" id="KW-0853">WD repeat</keyword>
<dbReference type="InterPro" id="IPR035897">
    <property type="entry name" value="Toll_tir_struct_dom_sf"/>
</dbReference>
<sequence length="429" mass="45619">MSGGSPESRQYDVALSYAGEDREYVEAVAAHLREHDVRVFYDGYEPASLWGKDLYEHLSEVYEHSARFCVMFISEHYAEKVWPNHERKSAQSRALAASQEYVLPARFDDTSVPGVLPTVAWQDLRTQTPEQFGDLIIRKLDLPARPDRSPRSRPPPAERPLSGGLSARDEPEPVPSPAIAVARVPTGLLTRVTRRRFVVITVLVGVALTTVSALDDGGLVEHVLPGQTIAAATVDGRSVVLAAASVPRSETDAVSTWDLWTGERIGGPLTNDIGGIYCAAAAHGDQGPIVVTGGSDRSVRTWNVATGAQVGDPITVHPSYVRAVATARIDGRPVVISGGSDSAVRMRGVPGGEPAGPVIDTGAAAVYALATADLDGRTAILTGDSGGFIRFWGTDGEVARQPLHAHDGRVLALATARIGGAGHRRVGRE</sequence>
<gene>
    <name evidence="4" type="ORF">KDL28_10640</name>
</gene>
<dbReference type="Pfam" id="PF13676">
    <property type="entry name" value="TIR_2"/>
    <property type="match status" value="1"/>
</dbReference>
<accession>A0ABT0ZXP0</accession>
<dbReference type="PROSITE" id="PS50082">
    <property type="entry name" value="WD_REPEATS_2"/>
    <property type="match status" value="1"/>
</dbReference>
<keyword evidence="5" id="KW-1185">Reference proteome</keyword>
<dbReference type="SUPFAM" id="SSF52200">
    <property type="entry name" value="Toll/Interleukin receptor TIR domain"/>
    <property type="match status" value="1"/>
</dbReference>
<dbReference type="PROSITE" id="PS50104">
    <property type="entry name" value="TIR"/>
    <property type="match status" value="1"/>
</dbReference>
<feature type="region of interest" description="Disordered" evidence="2">
    <location>
        <begin position="143"/>
        <end position="175"/>
    </location>
</feature>
<dbReference type="EMBL" id="JAGSOV010000023">
    <property type="protein sequence ID" value="MCO1655510.1"/>
    <property type="molecule type" value="Genomic_DNA"/>
</dbReference>
<dbReference type="SMART" id="SM00255">
    <property type="entry name" value="TIR"/>
    <property type="match status" value="1"/>
</dbReference>
<dbReference type="RefSeq" id="WP_252437360.1">
    <property type="nucleotide sequence ID" value="NZ_JAGSOV010000023.1"/>
</dbReference>
<feature type="repeat" description="WD" evidence="1">
    <location>
        <begin position="287"/>
        <end position="312"/>
    </location>
</feature>
<name>A0ABT0ZXP0_9PSEU</name>
<dbReference type="InterPro" id="IPR001680">
    <property type="entry name" value="WD40_rpt"/>
</dbReference>
<organism evidence="4 5">
    <name type="scientific">Pseudonocardia humida</name>
    <dbReference type="NCBI Taxonomy" id="2800819"/>
    <lineage>
        <taxon>Bacteria</taxon>
        <taxon>Bacillati</taxon>
        <taxon>Actinomycetota</taxon>
        <taxon>Actinomycetes</taxon>
        <taxon>Pseudonocardiales</taxon>
        <taxon>Pseudonocardiaceae</taxon>
        <taxon>Pseudonocardia</taxon>
    </lineage>
</organism>